<proteinExistence type="predicted"/>
<protein>
    <submittedName>
        <fullName evidence="1">Uncharacterized protein</fullName>
    </submittedName>
</protein>
<evidence type="ECO:0000313" key="1">
    <source>
        <dbReference type="EMBL" id="KAK1442636.1"/>
    </source>
</evidence>
<keyword evidence="2" id="KW-1185">Reference proteome</keyword>
<sequence length="273" mass="30174">MEKKYIYLPKGQTGCDSDCESCETCSDKCGSQCSCDFPCSQCSSCSCSPSVCMREESSYVEDLNTIKAFITDVAGLIRQGKVAQTLPELTSNRIDKDEVLDKPFAEGEETPVKEKVPASTPTVMDKGLEREIAHIENHINRTELNLRNGYIQQGDELLESGESLAGLSPVESYHSTVASTAFGGDAYECNSNDYTVTNALSQMNTPVGGKHFTWHSGFETPSHNIHLDGDLDDKEVDLNVLHSRLVSLDIHSYMCLVERVLDERVRMELNPVD</sequence>
<dbReference type="Proteomes" id="UP001230268">
    <property type="component" value="Unassembled WGS sequence"/>
</dbReference>
<dbReference type="AlphaFoldDB" id="A0AAD8PDU2"/>
<evidence type="ECO:0000313" key="2">
    <source>
        <dbReference type="Proteomes" id="UP001230268"/>
    </source>
</evidence>
<comment type="caution">
    <text evidence="1">The sequence shown here is derived from an EMBL/GenBank/DDBJ whole genome shotgun (WGS) entry which is preliminary data.</text>
</comment>
<organism evidence="1 2">
    <name type="scientific">Babesia gibsoni</name>
    <dbReference type="NCBI Taxonomy" id="33632"/>
    <lineage>
        <taxon>Eukaryota</taxon>
        <taxon>Sar</taxon>
        <taxon>Alveolata</taxon>
        <taxon>Apicomplexa</taxon>
        <taxon>Aconoidasida</taxon>
        <taxon>Piroplasmida</taxon>
        <taxon>Babesiidae</taxon>
        <taxon>Babesia</taxon>
    </lineage>
</organism>
<dbReference type="EMBL" id="JAVEPI010000003">
    <property type="protein sequence ID" value="KAK1442636.1"/>
    <property type="molecule type" value="Genomic_DNA"/>
</dbReference>
<accession>A0AAD8PDU2</accession>
<name>A0AAD8PDU2_BABGI</name>
<gene>
    <name evidence="1" type="ORF">BgAZ_301540</name>
</gene>
<reference evidence="1" key="1">
    <citation type="submission" date="2023-08" db="EMBL/GenBank/DDBJ databases">
        <title>Draft sequence of the Babesia gibsoni genome.</title>
        <authorList>
            <person name="Yamagishi J.Y."/>
            <person name="Xuan X.X."/>
        </authorList>
    </citation>
    <scope>NUCLEOTIDE SEQUENCE</scope>
    <source>
        <strain evidence="1">Azabu</strain>
    </source>
</reference>